<keyword evidence="3" id="KW-1185">Reference proteome</keyword>
<name>A0ABS4JNZ7_9FIRM</name>
<evidence type="ECO:0000259" key="1">
    <source>
        <dbReference type="SMART" id="SM00989"/>
    </source>
</evidence>
<evidence type="ECO:0000313" key="3">
    <source>
        <dbReference type="Proteomes" id="UP001519289"/>
    </source>
</evidence>
<dbReference type="PANTHER" id="PTHR35090">
    <property type="entry name" value="DNA-DIRECTED RNA POLYMERASE SUBUNIT I"/>
    <property type="match status" value="1"/>
</dbReference>
<reference evidence="2 3" key="1">
    <citation type="submission" date="2021-03" db="EMBL/GenBank/DDBJ databases">
        <title>Genomic Encyclopedia of Type Strains, Phase IV (KMG-IV): sequencing the most valuable type-strain genomes for metagenomic binning, comparative biology and taxonomic classification.</title>
        <authorList>
            <person name="Goeker M."/>
        </authorList>
    </citation>
    <scope>NUCLEOTIDE SEQUENCE [LARGE SCALE GENOMIC DNA]</scope>
    <source>
        <strain evidence="2 3">DSM 27138</strain>
    </source>
</reference>
<sequence>MDKVRPVLGDAVSSEAFQLFRLLGFDSLTEALGIEGEEQDQVQYMAGLSMGRALVRRGRIAAGSLDDVMASFAEFYYRLGMGLVRHAAGEDGAVTVSIAECVGCHGAEPEGRPICFVEAGLISGVLSEGLGVEFGAQERSCIGGKGDEVCEFILTRVSG</sequence>
<dbReference type="RefSeq" id="WP_209465405.1">
    <property type="nucleotide sequence ID" value="NZ_JAGGLG010000003.1"/>
</dbReference>
<accession>A0ABS4JNZ7</accession>
<evidence type="ECO:0000313" key="2">
    <source>
        <dbReference type="EMBL" id="MBP2017263.1"/>
    </source>
</evidence>
<proteinExistence type="predicted"/>
<dbReference type="SMART" id="SM00989">
    <property type="entry name" value="V4R"/>
    <property type="match status" value="1"/>
</dbReference>
<protein>
    <submittedName>
        <fullName evidence="2">Hydrocarbon binding protein</fullName>
    </submittedName>
</protein>
<dbReference type="Gene3D" id="3.30.1380.20">
    <property type="entry name" value="Trafficking protein particle complex subunit 3"/>
    <property type="match status" value="1"/>
</dbReference>
<dbReference type="SUPFAM" id="SSF111126">
    <property type="entry name" value="Ligand-binding domain in the NO signalling and Golgi transport"/>
    <property type="match status" value="1"/>
</dbReference>
<dbReference type="InterPro" id="IPR024096">
    <property type="entry name" value="NO_sig/Golgi_transp_ligand-bd"/>
</dbReference>
<feature type="domain" description="4-vinyl reductase 4VR" evidence="1">
    <location>
        <begin position="93"/>
        <end position="156"/>
    </location>
</feature>
<comment type="caution">
    <text evidence="2">The sequence shown here is derived from an EMBL/GenBank/DDBJ whole genome shotgun (WGS) entry which is preliminary data.</text>
</comment>
<dbReference type="EMBL" id="JAGGLG010000003">
    <property type="protein sequence ID" value="MBP2017263.1"/>
    <property type="molecule type" value="Genomic_DNA"/>
</dbReference>
<gene>
    <name evidence="2" type="ORF">J2Z79_000637</name>
</gene>
<dbReference type="Proteomes" id="UP001519289">
    <property type="component" value="Unassembled WGS sequence"/>
</dbReference>
<organism evidence="2 3">
    <name type="scientific">Symbiobacterium terraclitae</name>
    <dbReference type="NCBI Taxonomy" id="557451"/>
    <lineage>
        <taxon>Bacteria</taxon>
        <taxon>Bacillati</taxon>
        <taxon>Bacillota</taxon>
        <taxon>Clostridia</taxon>
        <taxon>Eubacteriales</taxon>
        <taxon>Symbiobacteriaceae</taxon>
        <taxon>Symbiobacterium</taxon>
    </lineage>
</organism>
<dbReference type="Pfam" id="PF02830">
    <property type="entry name" value="V4R"/>
    <property type="match status" value="1"/>
</dbReference>
<dbReference type="PANTHER" id="PTHR35090:SF2">
    <property type="entry name" value="ARSR FAMILY TRANSCRIPTIONAL REGULATOR"/>
    <property type="match status" value="1"/>
</dbReference>
<dbReference type="InterPro" id="IPR004096">
    <property type="entry name" value="V4R"/>
</dbReference>